<protein>
    <submittedName>
        <fullName evidence="1">rRNA N-glycosidase</fullName>
    </submittedName>
</protein>
<reference evidence="1" key="1">
    <citation type="submission" date="2015-06" db="UniProtKB">
        <authorList>
            <consortium name="EnsemblPlants"/>
        </authorList>
    </citation>
    <scope>IDENTIFICATION</scope>
</reference>
<proteinExistence type="predicted"/>
<dbReference type="AlphaFoldDB" id="M8BJU3"/>
<accession>M8BJU3</accession>
<sequence>MAAFRLLFLVLALAFSCNSAVAATVDNQPLPQQEACMASTSSSCPEATVDAKALKEEASLMYKEKVGAFFRHDGRNIQVDFVLPASNSEVAVGDEDLQLRQEAMAQAITVLSRHSPETTDAKTLKRAMGVVNLEAQRWKPIFRAVNRVLESGADDRTKEEAFTQARVQLNRDLGQEGPNALKLDFRFL</sequence>
<dbReference type="EnsemblPlants" id="EMT07043">
    <property type="protein sequence ID" value="EMT07043"/>
    <property type="gene ID" value="F775_28765"/>
</dbReference>
<name>M8BJU3_AEGTA</name>
<dbReference type="InterPro" id="IPR036041">
    <property type="entry name" value="Ribosome-inact_prot_sf"/>
</dbReference>
<dbReference type="SUPFAM" id="SSF56371">
    <property type="entry name" value="Ribosome inactivating proteins (RIP)"/>
    <property type="match status" value="1"/>
</dbReference>
<dbReference type="GO" id="GO:0030598">
    <property type="term" value="F:rRNA N-glycosylase activity"/>
    <property type="evidence" value="ECO:0007669"/>
    <property type="project" value="InterPro"/>
</dbReference>
<dbReference type="PROSITE" id="PS51257">
    <property type="entry name" value="PROKAR_LIPOPROTEIN"/>
    <property type="match status" value="1"/>
</dbReference>
<evidence type="ECO:0000313" key="1">
    <source>
        <dbReference type="EnsemblPlants" id="EMT07043"/>
    </source>
</evidence>
<dbReference type="GO" id="GO:0017148">
    <property type="term" value="P:negative regulation of translation"/>
    <property type="evidence" value="ECO:0007669"/>
    <property type="project" value="InterPro"/>
</dbReference>
<dbReference type="OMA" id="MHRSFQF"/>
<organism evidence="1">
    <name type="scientific">Aegilops tauschii</name>
    <name type="common">Tausch's goatgrass</name>
    <name type="synonym">Aegilops squarrosa</name>
    <dbReference type="NCBI Taxonomy" id="37682"/>
    <lineage>
        <taxon>Eukaryota</taxon>
        <taxon>Viridiplantae</taxon>
        <taxon>Streptophyta</taxon>
        <taxon>Embryophyta</taxon>
        <taxon>Tracheophyta</taxon>
        <taxon>Spermatophyta</taxon>
        <taxon>Magnoliopsida</taxon>
        <taxon>Liliopsida</taxon>
        <taxon>Poales</taxon>
        <taxon>Poaceae</taxon>
        <taxon>BOP clade</taxon>
        <taxon>Pooideae</taxon>
        <taxon>Triticodae</taxon>
        <taxon>Triticeae</taxon>
        <taxon>Triticinae</taxon>
        <taxon>Aegilops</taxon>
    </lineage>
</organism>